<protein>
    <submittedName>
        <fullName evidence="3">Agmatinase</fullName>
        <ecNumber evidence="3">3.5.3.11</ecNumber>
    </submittedName>
</protein>
<organism evidence="3">
    <name type="scientific">hydrothermal vent metagenome</name>
    <dbReference type="NCBI Taxonomy" id="652676"/>
    <lineage>
        <taxon>unclassified sequences</taxon>
        <taxon>metagenomes</taxon>
        <taxon>ecological metagenomes</taxon>
    </lineage>
</organism>
<dbReference type="InterPro" id="IPR006035">
    <property type="entry name" value="Ureohydrolase"/>
</dbReference>
<dbReference type="Pfam" id="PF00491">
    <property type="entry name" value="Arginase"/>
    <property type="match status" value="1"/>
</dbReference>
<dbReference type="PIRSF" id="PIRSF036979">
    <property type="entry name" value="Arginase"/>
    <property type="match status" value="1"/>
</dbReference>
<dbReference type="GO" id="GO:0033389">
    <property type="term" value="P:putrescine biosynthetic process from arginine, via agmatine"/>
    <property type="evidence" value="ECO:0007669"/>
    <property type="project" value="TreeGrafter"/>
</dbReference>
<evidence type="ECO:0000256" key="2">
    <source>
        <dbReference type="ARBA" id="ARBA00022801"/>
    </source>
</evidence>
<keyword evidence="2 3" id="KW-0378">Hydrolase</keyword>
<dbReference type="PANTHER" id="PTHR11358:SF26">
    <property type="entry name" value="GUANIDINO ACID HYDROLASE, MITOCHONDRIAL"/>
    <property type="match status" value="1"/>
</dbReference>
<dbReference type="EMBL" id="CZRL01000073">
    <property type="protein sequence ID" value="CUS51898.1"/>
    <property type="molecule type" value="Genomic_DNA"/>
</dbReference>
<gene>
    <name evidence="3" type="ORF">MGWOODY_XGa254</name>
</gene>
<dbReference type="Gene3D" id="3.40.800.10">
    <property type="entry name" value="Ureohydrolase domain"/>
    <property type="match status" value="1"/>
</dbReference>
<dbReference type="GO" id="GO:0008783">
    <property type="term" value="F:agmatinase activity"/>
    <property type="evidence" value="ECO:0007669"/>
    <property type="project" value="UniProtKB-EC"/>
</dbReference>
<dbReference type="EC" id="3.5.3.11" evidence="3"/>
<evidence type="ECO:0000313" key="3">
    <source>
        <dbReference type="EMBL" id="CUS51898.1"/>
    </source>
</evidence>
<dbReference type="GO" id="GO:0046872">
    <property type="term" value="F:metal ion binding"/>
    <property type="evidence" value="ECO:0007669"/>
    <property type="project" value="UniProtKB-KW"/>
</dbReference>
<keyword evidence="1" id="KW-0479">Metal-binding</keyword>
<dbReference type="SUPFAM" id="SSF52768">
    <property type="entry name" value="Arginase/deacetylase"/>
    <property type="match status" value="1"/>
</dbReference>
<proteinExistence type="predicted"/>
<dbReference type="PANTHER" id="PTHR11358">
    <property type="entry name" value="ARGINASE/AGMATINASE"/>
    <property type="match status" value="1"/>
</dbReference>
<reference evidence="3" key="1">
    <citation type="submission" date="2015-10" db="EMBL/GenBank/DDBJ databases">
        <authorList>
            <person name="Gilbert D.G."/>
        </authorList>
    </citation>
    <scope>NUCLEOTIDE SEQUENCE</scope>
</reference>
<evidence type="ECO:0000256" key="1">
    <source>
        <dbReference type="ARBA" id="ARBA00022723"/>
    </source>
</evidence>
<dbReference type="PROSITE" id="PS51409">
    <property type="entry name" value="ARGINASE_2"/>
    <property type="match status" value="1"/>
</dbReference>
<accession>A0A160TQW9</accession>
<dbReference type="InterPro" id="IPR023696">
    <property type="entry name" value="Ureohydrolase_dom_sf"/>
</dbReference>
<dbReference type="AlphaFoldDB" id="A0A160TQW9"/>
<name>A0A160TQW9_9ZZZZ</name>
<sequence length="333" mass="36416">MSNSKDTPVKLNRPFVGIPSFLRSHICTDLDELDADIAVFGVPHDEGSPFLAGSRMGPRSIREQSLRFGAPGSIYDPETRNQYLAEELGQGLIADVGDVDVWPTEVRTTFKNATDMTRKILSKGAFPVMLGGDHGVTYPVVRGFDEPLHVMHFDAHIDYAPFIHDLQFTNGHPFRHIKPLPHVESLTQIGIRSLRSAKSEIHASIDDGNRVITMGEFHQIGGQGVAEILPKDAACYISVDIDVLDISLVPGCVSAEPNGMSYAELRDTLAALATHTNVIGFDLVEVNPQLDVGTGVTSYLAAHTVIEFLGILCNQPRWATRRAERAKQRAGRG</sequence>